<dbReference type="EMBL" id="FOAZ01000006">
    <property type="protein sequence ID" value="SEL16515.1"/>
    <property type="molecule type" value="Genomic_DNA"/>
</dbReference>
<dbReference type="eggNOG" id="COG1994">
    <property type="taxonomic scope" value="Bacteria"/>
</dbReference>
<dbReference type="RefSeq" id="WP_042447218.1">
    <property type="nucleotide sequence ID" value="NZ_BBPN01000012.1"/>
</dbReference>
<feature type="transmembrane region" description="Helical" evidence="1">
    <location>
        <begin position="374"/>
        <end position="401"/>
    </location>
</feature>
<organism evidence="2 3">
    <name type="scientific">Streptacidiphilus jiangxiensis</name>
    <dbReference type="NCBI Taxonomy" id="235985"/>
    <lineage>
        <taxon>Bacteria</taxon>
        <taxon>Bacillati</taxon>
        <taxon>Actinomycetota</taxon>
        <taxon>Actinomycetes</taxon>
        <taxon>Kitasatosporales</taxon>
        <taxon>Streptomycetaceae</taxon>
        <taxon>Streptacidiphilus</taxon>
    </lineage>
</organism>
<feature type="transmembrane region" description="Helical" evidence="1">
    <location>
        <begin position="333"/>
        <end position="354"/>
    </location>
</feature>
<evidence type="ECO:0008006" key="4">
    <source>
        <dbReference type="Google" id="ProtNLM"/>
    </source>
</evidence>
<protein>
    <recommendedName>
        <fullName evidence="4">Peptide zinc metalloprotease protein</fullName>
    </recommendedName>
</protein>
<evidence type="ECO:0000313" key="3">
    <source>
        <dbReference type="Proteomes" id="UP000183015"/>
    </source>
</evidence>
<sequence length="411" mass="45152">MPDPTQSAEAAVPEQRLAFQRLTFLPEGDEVTVGVPDRDTYVVLPADGAALLRRLAEGSSCAAAAQWYLEEYGEPVDVADFVADLDELGFLRAPGEDEGHGGPDEARQDVPVRWRRLGRAVFSPVGAVLYLALVAAWVAAMVRTPALVPNYHHLFFTRYLSVVMVSMFVAQMPLVLLHEAAHALAGRRLGLHSRLSIGRRLHYLVFLTTLDGLVSVPRRKRFLPILAGVLTDVAVLAALTLVAAVTRRGDGSLPLVGAVALAMAYLTVLRLLWQCWFFLQTDVYFLVVTVLGCVDLQTTAKQMLGDRCRALWGRAPRHDPERWHPRDRRVARWYSLMIVAGYGFLLGTLAYGLVPTAYKVFATVVDRLSGHGGGGTAAITDSALVLLLSIGEIAVAFGLYLRERRARRRTD</sequence>
<feature type="transmembrane region" description="Helical" evidence="1">
    <location>
        <begin position="117"/>
        <end position="139"/>
    </location>
</feature>
<proteinExistence type="predicted"/>
<dbReference type="Proteomes" id="UP000183015">
    <property type="component" value="Unassembled WGS sequence"/>
</dbReference>
<keyword evidence="1" id="KW-1133">Transmembrane helix</keyword>
<feature type="transmembrane region" description="Helical" evidence="1">
    <location>
        <begin position="222"/>
        <end position="245"/>
    </location>
</feature>
<keyword evidence="1" id="KW-0812">Transmembrane</keyword>
<keyword evidence="3" id="KW-1185">Reference proteome</keyword>
<evidence type="ECO:0000256" key="1">
    <source>
        <dbReference type="SAM" id="Phobius"/>
    </source>
</evidence>
<keyword evidence="1" id="KW-0472">Membrane</keyword>
<gene>
    <name evidence="2" type="ORF">SAMN05414137_106138</name>
</gene>
<accession>A0A1H7N0N2</accession>
<name>A0A1H7N0N2_STRJI</name>
<dbReference type="OrthoDB" id="4515621at2"/>
<evidence type="ECO:0000313" key="2">
    <source>
        <dbReference type="EMBL" id="SEL16515.1"/>
    </source>
</evidence>
<dbReference type="AlphaFoldDB" id="A0A1H7N0N2"/>
<feature type="transmembrane region" description="Helical" evidence="1">
    <location>
        <begin position="252"/>
        <end position="271"/>
    </location>
</feature>
<dbReference type="STRING" id="235985.SAMN05414137_106138"/>
<reference evidence="3" key="1">
    <citation type="submission" date="2016-10" db="EMBL/GenBank/DDBJ databases">
        <authorList>
            <person name="Varghese N."/>
        </authorList>
    </citation>
    <scope>NUCLEOTIDE SEQUENCE [LARGE SCALE GENOMIC DNA]</scope>
    <source>
        <strain evidence="3">DSM 45096 / BCRC 16803 / CGMCC 4.1857 / CIP 109030 / JCM 12277 / KCTC 19219 / NBRC 100920 / 33214</strain>
    </source>
</reference>
<feature type="transmembrane region" description="Helical" evidence="1">
    <location>
        <begin position="159"/>
        <end position="177"/>
    </location>
</feature>